<dbReference type="Pfam" id="PF04855">
    <property type="entry name" value="SNF5"/>
    <property type="match status" value="1"/>
</dbReference>
<reference evidence="7 8" key="1">
    <citation type="journal article" date="2015" name="Genome Biol. Evol.">
        <title>Phylogenomic analyses indicate that early fungi evolved digesting cell walls of algal ancestors of land plants.</title>
        <authorList>
            <person name="Chang Y."/>
            <person name="Wang S."/>
            <person name="Sekimoto S."/>
            <person name="Aerts A.L."/>
            <person name="Choi C."/>
            <person name="Clum A."/>
            <person name="LaButti K.M."/>
            <person name="Lindquist E.A."/>
            <person name="Yee Ngan C."/>
            <person name="Ohm R.A."/>
            <person name="Salamov A.A."/>
            <person name="Grigoriev I.V."/>
            <person name="Spatafora J.W."/>
            <person name="Berbee M.L."/>
        </authorList>
    </citation>
    <scope>NUCLEOTIDE SEQUENCE [LARGE SCALE GENOMIC DNA]</scope>
    <source>
        <strain evidence="7 8">NRRL 28638</strain>
    </source>
</reference>
<keyword evidence="8" id="KW-1185">Reference proteome</keyword>
<keyword evidence="3" id="KW-0805">Transcription regulation</keyword>
<feature type="compositionally biased region" description="Pro residues" evidence="6">
    <location>
        <begin position="469"/>
        <end position="481"/>
    </location>
</feature>
<keyword evidence="5" id="KW-0539">Nucleus</keyword>
<dbReference type="GO" id="GO:0000228">
    <property type="term" value="C:nuclear chromosome"/>
    <property type="evidence" value="ECO:0007669"/>
    <property type="project" value="InterPro"/>
</dbReference>
<dbReference type="OMA" id="WDINCTE"/>
<evidence type="ECO:0000256" key="3">
    <source>
        <dbReference type="ARBA" id="ARBA00023015"/>
    </source>
</evidence>
<proteinExistence type="inferred from homology"/>
<evidence type="ECO:0000256" key="1">
    <source>
        <dbReference type="ARBA" id="ARBA00004123"/>
    </source>
</evidence>
<dbReference type="Proteomes" id="UP000070444">
    <property type="component" value="Unassembled WGS sequence"/>
</dbReference>
<evidence type="ECO:0000313" key="8">
    <source>
        <dbReference type="Proteomes" id="UP000070444"/>
    </source>
</evidence>
<dbReference type="GO" id="GO:0006338">
    <property type="term" value="P:chromatin remodeling"/>
    <property type="evidence" value="ECO:0007669"/>
    <property type="project" value="InterPro"/>
</dbReference>
<sequence length="518" mass="58937">MNPYLNNSNINTSGNNNNEFQNNLNLTNTNDTTNFLNQMQNQQQQLSQQQQQFDFNQQSAQQLSALMSQNNAAMFNPNALQRNLLPKTLPNAMPKPNLQMPPQFMYRPPIQHVNIPKPQQIPSYLQPTKPSVGGGIGTPNLPITPTNQIAHLNPKLSHSPITTEQQISEPAFKVDLEALEEGDIIKLEDNEKAKTEFDRIKGLDKEYELKLKKQTEKNNLLKAQLQQKLTLNRTKPNYPPRLGAAPKMRIPSYLKFGLQQPRKINRLLSGLKLGLCPIRLELELNQHKLRDVLVWNVYEPIISIQAFSEVLCQDSHLPLEFSKLIEGSMMEQIEDYIKYGEETLVQLKTLSDQGKILPELIVDIVIDITIGNVNLEDKFSWDILSPHNDPELLAQLTCQDLGLGAPQRSIRSVHEVGTYTPMLTELSPFELDRMEKDREREYRRKRRQTRSRRGVALPEREPQKTAPTRHPPLPLPIPFPNSDPSALSRALSPKSQQKAAGGEGRGGNRGIRKKYNFD</sequence>
<dbReference type="PANTHER" id="PTHR10019">
    <property type="entry name" value="SNF5"/>
    <property type="match status" value="1"/>
</dbReference>
<evidence type="ECO:0008006" key="9">
    <source>
        <dbReference type="Google" id="ProtNLM"/>
    </source>
</evidence>
<evidence type="ECO:0000256" key="6">
    <source>
        <dbReference type="SAM" id="MobiDB-lite"/>
    </source>
</evidence>
<dbReference type="OrthoDB" id="3255420at2759"/>
<accession>A0A137P795</accession>
<organism evidence="7 8">
    <name type="scientific">Conidiobolus coronatus (strain ATCC 28846 / CBS 209.66 / NRRL 28638)</name>
    <name type="common">Delacroixia coronata</name>
    <dbReference type="NCBI Taxonomy" id="796925"/>
    <lineage>
        <taxon>Eukaryota</taxon>
        <taxon>Fungi</taxon>
        <taxon>Fungi incertae sedis</taxon>
        <taxon>Zoopagomycota</taxon>
        <taxon>Entomophthoromycotina</taxon>
        <taxon>Entomophthoromycetes</taxon>
        <taxon>Entomophthorales</taxon>
        <taxon>Ancylistaceae</taxon>
        <taxon>Conidiobolus</taxon>
    </lineage>
</organism>
<feature type="compositionally biased region" description="Basic residues" evidence="6">
    <location>
        <begin position="443"/>
        <end position="453"/>
    </location>
</feature>
<keyword evidence="4" id="KW-0804">Transcription</keyword>
<evidence type="ECO:0000256" key="4">
    <source>
        <dbReference type="ARBA" id="ARBA00023163"/>
    </source>
</evidence>
<evidence type="ECO:0000313" key="7">
    <source>
        <dbReference type="EMBL" id="KXN70865.1"/>
    </source>
</evidence>
<evidence type="ECO:0000256" key="2">
    <source>
        <dbReference type="ARBA" id="ARBA00010239"/>
    </source>
</evidence>
<comment type="similarity">
    <text evidence="2">Belongs to the SNF5 family.</text>
</comment>
<dbReference type="EMBL" id="KQ964490">
    <property type="protein sequence ID" value="KXN70865.1"/>
    <property type="molecule type" value="Genomic_DNA"/>
</dbReference>
<gene>
    <name evidence="7" type="ORF">CONCODRAFT_6488</name>
</gene>
<name>A0A137P795_CONC2</name>
<dbReference type="STRING" id="796925.A0A137P795"/>
<evidence type="ECO:0000256" key="5">
    <source>
        <dbReference type="ARBA" id="ARBA00023242"/>
    </source>
</evidence>
<protein>
    <recommendedName>
        <fullName evidence="9">SNF5-domain-containing protein</fullName>
    </recommendedName>
</protein>
<dbReference type="AlphaFoldDB" id="A0A137P795"/>
<comment type="subcellular location">
    <subcellularLocation>
        <location evidence="1">Nucleus</location>
    </subcellularLocation>
</comment>
<feature type="region of interest" description="Disordered" evidence="6">
    <location>
        <begin position="1"/>
        <end position="32"/>
    </location>
</feature>
<feature type="region of interest" description="Disordered" evidence="6">
    <location>
        <begin position="437"/>
        <end position="518"/>
    </location>
</feature>
<dbReference type="InterPro" id="IPR006939">
    <property type="entry name" value="SNF5"/>
</dbReference>